<dbReference type="InterPro" id="IPR032430">
    <property type="entry name" value="Blm10_mid"/>
</dbReference>
<evidence type="ECO:0000313" key="2">
    <source>
        <dbReference type="EMBL" id="PSR73165.1"/>
    </source>
</evidence>
<evidence type="ECO:0000313" key="3">
    <source>
        <dbReference type="Proteomes" id="UP000186601"/>
    </source>
</evidence>
<dbReference type="AlphaFoldDB" id="A0A2R6NLB1"/>
<dbReference type="Proteomes" id="UP000186601">
    <property type="component" value="Unassembled WGS sequence"/>
</dbReference>
<reference evidence="2 3" key="1">
    <citation type="submission" date="2018-02" db="EMBL/GenBank/DDBJ databases">
        <title>Genome sequence of the basidiomycete white-rot fungus Phlebia centrifuga.</title>
        <authorList>
            <person name="Granchi Z."/>
            <person name="Peng M."/>
            <person name="de Vries R.P."/>
            <person name="Hilden K."/>
            <person name="Makela M.R."/>
            <person name="Grigoriev I."/>
            <person name="Riley R."/>
        </authorList>
    </citation>
    <scope>NUCLEOTIDE SEQUENCE [LARGE SCALE GENOMIC DNA]</scope>
    <source>
        <strain evidence="2 3">FBCC195</strain>
    </source>
</reference>
<dbReference type="PANTHER" id="PTHR32170:SF3">
    <property type="entry name" value="PROTEASOME ACTIVATOR COMPLEX SUBUNIT 4"/>
    <property type="match status" value="1"/>
</dbReference>
<gene>
    <name evidence="2" type="ORF">PHLCEN_2v10977</name>
</gene>
<organism evidence="2 3">
    <name type="scientific">Hermanssonia centrifuga</name>
    <dbReference type="NCBI Taxonomy" id="98765"/>
    <lineage>
        <taxon>Eukaryota</taxon>
        <taxon>Fungi</taxon>
        <taxon>Dikarya</taxon>
        <taxon>Basidiomycota</taxon>
        <taxon>Agaricomycotina</taxon>
        <taxon>Agaricomycetes</taxon>
        <taxon>Polyporales</taxon>
        <taxon>Meruliaceae</taxon>
        <taxon>Hermanssonia</taxon>
    </lineage>
</organism>
<dbReference type="EMBL" id="MLYV02001103">
    <property type="protein sequence ID" value="PSR73165.1"/>
    <property type="molecule type" value="Genomic_DNA"/>
</dbReference>
<dbReference type="GO" id="GO:0070628">
    <property type="term" value="F:proteasome binding"/>
    <property type="evidence" value="ECO:0007669"/>
    <property type="project" value="InterPro"/>
</dbReference>
<dbReference type="PANTHER" id="PTHR32170">
    <property type="entry name" value="PROTEASOME ACTIVATOR COMPLEX SUBUNIT 4"/>
    <property type="match status" value="1"/>
</dbReference>
<dbReference type="Pfam" id="PF16507">
    <property type="entry name" value="HEAT_PSME4_mid"/>
    <property type="match status" value="1"/>
</dbReference>
<evidence type="ECO:0000259" key="1">
    <source>
        <dbReference type="Pfam" id="PF16507"/>
    </source>
</evidence>
<dbReference type="GO" id="GO:0010499">
    <property type="term" value="P:proteasomal ubiquitin-independent protein catabolic process"/>
    <property type="evidence" value="ECO:0007669"/>
    <property type="project" value="TreeGrafter"/>
</dbReference>
<name>A0A2R6NLB1_9APHY</name>
<dbReference type="GO" id="GO:0005634">
    <property type="term" value="C:nucleus"/>
    <property type="evidence" value="ECO:0007669"/>
    <property type="project" value="TreeGrafter"/>
</dbReference>
<dbReference type="OrthoDB" id="17907at2759"/>
<dbReference type="GO" id="GO:0016504">
    <property type="term" value="F:peptidase activator activity"/>
    <property type="evidence" value="ECO:0007669"/>
    <property type="project" value="InterPro"/>
</dbReference>
<dbReference type="GO" id="GO:0005829">
    <property type="term" value="C:cytosol"/>
    <property type="evidence" value="ECO:0007669"/>
    <property type="project" value="TreeGrafter"/>
</dbReference>
<proteinExistence type="predicted"/>
<dbReference type="STRING" id="98765.A0A2R6NLB1"/>
<accession>A0A2R6NLB1</accession>
<protein>
    <recommendedName>
        <fullName evidence="1">Proteasome activator Blm10 middle HEAT repeats region domain-containing protein</fullName>
    </recommendedName>
</protein>
<sequence length="345" mass="38667">MVLNMVFDYASNNVRTNAVRAIHQLVECIANANPQKTLAKFLPYCAQNIRTELDHGASSVRTTSLNSVALPADATLHWNLAILRGSMFNDGKMNFVPTITNIGEGCIRPMMFSNEIPEMIASIDPLKSGFALDDPKDPRHQYMTNLKRRFGEFLHKASLSLLSQDEENILDAVLMLSLIYQISYYVQLDRYHNELNITRQYANQKVWPRAVLVRRARLAHQTFFHFLHEPEERADFITQPGSGGIPSSASVVHLKISSSKTSQSGVSGTMQLTFDGLRRRTLATLYKALDPGTDDDRMKGALWTLNTSAFAKYAMGEPTLATELIQKLFACQHNEKVGLIISNDS</sequence>
<keyword evidence="3" id="KW-1185">Reference proteome</keyword>
<comment type="caution">
    <text evidence="2">The sequence shown here is derived from an EMBL/GenBank/DDBJ whole genome shotgun (WGS) entry which is preliminary data.</text>
</comment>
<dbReference type="InterPro" id="IPR035309">
    <property type="entry name" value="PSME4"/>
</dbReference>
<feature type="domain" description="Proteasome activator Blm10 middle HEAT repeats region" evidence="1">
    <location>
        <begin position="1"/>
        <end position="92"/>
    </location>
</feature>